<gene>
    <name evidence="1" type="ORF">N781_14745</name>
</gene>
<organism evidence="1 2">
    <name type="scientific">Pontibacillus halophilus JSM 076056 = DSM 19796</name>
    <dbReference type="NCBI Taxonomy" id="1385510"/>
    <lineage>
        <taxon>Bacteria</taxon>
        <taxon>Bacillati</taxon>
        <taxon>Bacillota</taxon>
        <taxon>Bacilli</taxon>
        <taxon>Bacillales</taxon>
        <taxon>Bacillaceae</taxon>
        <taxon>Pontibacillus</taxon>
    </lineage>
</organism>
<evidence type="ECO:0000313" key="1">
    <source>
        <dbReference type="EMBL" id="KGX92587.1"/>
    </source>
</evidence>
<keyword evidence="2" id="KW-1185">Reference proteome</keyword>
<evidence type="ECO:0000313" key="2">
    <source>
        <dbReference type="Proteomes" id="UP000030528"/>
    </source>
</evidence>
<dbReference type="OrthoDB" id="2454402at2"/>
<dbReference type="Proteomes" id="UP000030528">
    <property type="component" value="Unassembled WGS sequence"/>
</dbReference>
<proteinExistence type="predicted"/>
<comment type="caution">
    <text evidence="1">The sequence shown here is derived from an EMBL/GenBank/DDBJ whole genome shotgun (WGS) entry which is preliminary data.</text>
</comment>
<dbReference type="AlphaFoldDB" id="A0A0A5I9T4"/>
<sequence length="60" mass="6847">MSKPSKQNEDARSNYEMDVERMMDEGLGGGYVTFEANHDVIEEARAIPKENEPYPTPKDK</sequence>
<name>A0A0A5I9T4_9BACI</name>
<reference evidence="1 2" key="1">
    <citation type="submission" date="2013-08" db="EMBL/GenBank/DDBJ databases">
        <authorList>
            <person name="Huang J."/>
            <person name="Wang G."/>
        </authorList>
    </citation>
    <scope>NUCLEOTIDE SEQUENCE [LARGE SCALE GENOMIC DNA]</scope>
    <source>
        <strain evidence="1 2">JSM 076056</strain>
    </source>
</reference>
<dbReference type="EMBL" id="AVPE01000005">
    <property type="protein sequence ID" value="KGX92587.1"/>
    <property type="molecule type" value="Genomic_DNA"/>
</dbReference>
<dbReference type="RefSeq" id="WP_026800298.1">
    <property type="nucleotide sequence ID" value="NZ_AULI01000007.1"/>
</dbReference>
<protein>
    <submittedName>
        <fullName evidence="1">Uncharacterized protein</fullName>
    </submittedName>
</protein>
<accession>A0A0A5I9T4</accession>